<comment type="caution">
    <text evidence="2">The sequence shown here is derived from an EMBL/GenBank/DDBJ whole genome shotgun (WGS) entry which is preliminary data.</text>
</comment>
<dbReference type="Proteomes" id="UP000318667">
    <property type="component" value="Unassembled WGS sequence"/>
</dbReference>
<keyword evidence="1" id="KW-1133">Transmembrane helix</keyword>
<gene>
    <name evidence="2" type="ORF">IQ19_01889</name>
</gene>
<keyword evidence="1" id="KW-0472">Membrane</keyword>
<feature type="transmembrane region" description="Helical" evidence="1">
    <location>
        <begin position="29"/>
        <end position="48"/>
    </location>
</feature>
<reference evidence="2 3" key="1">
    <citation type="journal article" date="2015" name="Stand. Genomic Sci.">
        <title>Genomic Encyclopedia of Bacterial and Archaeal Type Strains, Phase III: the genomes of soil and plant-associated and newly described type strains.</title>
        <authorList>
            <person name="Whitman W.B."/>
            <person name="Woyke T."/>
            <person name="Klenk H.P."/>
            <person name="Zhou Y."/>
            <person name="Lilburn T.G."/>
            <person name="Beck B.J."/>
            <person name="De Vos P."/>
            <person name="Vandamme P."/>
            <person name="Eisen J.A."/>
            <person name="Garrity G."/>
            <person name="Hugenholtz P."/>
            <person name="Kyrpides N.C."/>
        </authorList>
    </citation>
    <scope>NUCLEOTIDE SEQUENCE [LARGE SCALE GENOMIC DNA]</scope>
    <source>
        <strain evidence="2 3">CGMCC 1.10115</strain>
    </source>
</reference>
<name>A0A562JWW0_9BACI</name>
<protein>
    <submittedName>
        <fullName evidence="2">Uncharacterized protein</fullName>
    </submittedName>
</protein>
<evidence type="ECO:0000313" key="2">
    <source>
        <dbReference type="EMBL" id="TWH87647.1"/>
    </source>
</evidence>
<keyword evidence="1" id="KW-0812">Transmembrane</keyword>
<dbReference type="RefSeq" id="WP_199749435.1">
    <property type="nucleotide sequence ID" value="NZ_CBCSDC010000001.1"/>
</dbReference>
<evidence type="ECO:0000313" key="3">
    <source>
        <dbReference type="Proteomes" id="UP000318667"/>
    </source>
</evidence>
<organism evidence="2 3">
    <name type="scientific">Cytobacillus oceanisediminis</name>
    <dbReference type="NCBI Taxonomy" id="665099"/>
    <lineage>
        <taxon>Bacteria</taxon>
        <taxon>Bacillati</taxon>
        <taxon>Bacillota</taxon>
        <taxon>Bacilli</taxon>
        <taxon>Bacillales</taxon>
        <taxon>Bacillaceae</taxon>
        <taxon>Cytobacillus</taxon>
    </lineage>
</organism>
<dbReference type="AlphaFoldDB" id="A0A562JWW0"/>
<dbReference type="EMBL" id="VLKI01000004">
    <property type="protein sequence ID" value="TWH87647.1"/>
    <property type="molecule type" value="Genomic_DNA"/>
</dbReference>
<dbReference type="GeneID" id="65406809"/>
<proteinExistence type="predicted"/>
<keyword evidence="3" id="KW-1185">Reference proteome</keyword>
<evidence type="ECO:0000256" key="1">
    <source>
        <dbReference type="SAM" id="Phobius"/>
    </source>
</evidence>
<accession>A0A562JWW0</accession>
<sequence length="49" mass="5403">MGCCSPNFRETVKEQEEKVNKKGSEKIPLLAKMAMFIITAGGLLTAYLL</sequence>